<evidence type="ECO:0000313" key="4">
    <source>
        <dbReference type="Proteomes" id="UP000319852"/>
    </source>
</evidence>
<dbReference type="PANTHER" id="PTHR48090">
    <property type="entry name" value="UNDECAPRENYL-PHOSPHATE 4-DEOXY-4-FORMAMIDO-L-ARABINOSE TRANSFERASE-RELATED"/>
    <property type="match status" value="1"/>
</dbReference>
<feature type="domain" description="Glycosyltransferase 2-like" evidence="2">
    <location>
        <begin position="6"/>
        <end position="109"/>
    </location>
</feature>
<dbReference type="InterPro" id="IPR001173">
    <property type="entry name" value="Glyco_trans_2-like"/>
</dbReference>
<keyword evidence="3" id="KW-0808">Transferase</keyword>
<dbReference type="KEGG" id="amob:HG15A2_06360"/>
<feature type="region of interest" description="Disordered" evidence="1">
    <location>
        <begin position="115"/>
        <end position="143"/>
    </location>
</feature>
<proteinExistence type="predicted"/>
<dbReference type="GO" id="GO:0016740">
    <property type="term" value="F:transferase activity"/>
    <property type="evidence" value="ECO:0007669"/>
    <property type="project" value="UniProtKB-KW"/>
</dbReference>
<dbReference type="EMBL" id="CP036263">
    <property type="protein sequence ID" value="QDS97375.1"/>
    <property type="molecule type" value="Genomic_DNA"/>
</dbReference>
<dbReference type="InterPro" id="IPR029044">
    <property type="entry name" value="Nucleotide-diphossugar_trans"/>
</dbReference>
<protein>
    <submittedName>
        <fullName evidence="3">Putative glycosyl transferase</fullName>
    </submittedName>
</protein>
<evidence type="ECO:0000259" key="2">
    <source>
        <dbReference type="Pfam" id="PF00535"/>
    </source>
</evidence>
<dbReference type="InterPro" id="IPR050256">
    <property type="entry name" value="Glycosyltransferase_2"/>
</dbReference>
<accession>A0A517MR71</accession>
<dbReference type="Pfam" id="PF00535">
    <property type="entry name" value="Glycos_transf_2"/>
    <property type="match status" value="1"/>
</dbReference>
<dbReference type="Proteomes" id="UP000319852">
    <property type="component" value="Chromosome"/>
</dbReference>
<organism evidence="3 4">
    <name type="scientific">Adhaeretor mobilis</name>
    <dbReference type="NCBI Taxonomy" id="1930276"/>
    <lineage>
        <taxon>Bacteria</taxon>
        <taxon>Pseudomonadati</taxon>
        <taxon>Planctomycetota</taxon>
        <taxon>Planctomycetia</taxon>
        <taxon>Pirellulales</taxon>
        <taxon>Lacipirellulaceae</taxon>
        <taxon>Adhaeretor</taxon>
    </lineage>
</organism>
<dbReference type="Gene3D" id="3.90.550.10">
    <property type="entry name" value="Spore Coat Polysaccharide Biosynthesis Protein SpsA, Chain A"/>
    <property type="match status" value="1"/>
</dbReference>
<evidence type="ECO:0000256" key="1">
    <source>
        <dbReference type="SAM" id="MobiDB-lite"/>
    </source>
</evidence>
<dbReference type="PANTHER" id="PTHR48090:SF7">
    <property type="entry name" value="RFBJ PROTEIN"/>
    <property type="match status" value="1"/>
</dbReference>
<reference evidence="3 4" key="1">
    <citation type="submission" date="2019-02" db="EMBL/GenBank/DDBJ databases">
        <title>Deep-cultivation of Planctomycetes and their phenomic and genomic characterization uncovers novel biology.</title>
        <authorList>
            <person name="Wiegand S."/>
            <person name="Jogler M."/>
            <person name="Boedeker C."/>
            <person name="Pinto D."/>
            <person name="Vollmers J."/>
            <person name="Rivas-Marin E."/>
            <person name="Kohn T."/>
            <person name="Peeters S.H."/>
            <person name="Heuer A."/>
            <person name="Rast P."/>
            <person name="Oberbeckmann S."/>
            <person name="Bunk B."/>
            <person name="Jeske O."/>
            <person name="Meyerdierks A."/>
            <person name="Storesund J.E."/>
            <person name="Kallscheuer N."/>
            <person name="Luecker S."/>
            <person name="Lage O.M."/>
            <person name="Pohl T."/>
            <person name="Merkel B.J."/>
            <person name="Hornburger P."/>
            <person name="Mueller R.-W."/>
            <person name="Bruemmer F."/>
            <person name="Labrenz M."/>
            <person name="Spormann A.M."/>
            <person name="Op den Camp H."/>
            <person name="Overmann J."/>
            <person name="Amann R."/>
            <person name="Jetten M.S.M."/>
            <person name="Mascher T."/>
            <person name="Medema M.H."/>
            <person name="Devos D.P."/>
            <person name="Kaster A.-K."/>
            <person name="Ovreas L."/>
            <person name="Rohde M."/>
            <person name="Galperin M.Y."/>
            <person name="Jogler C."/>
        </authorList>
    </citation>
    <scope>NUCLEOTIDE SEQUENCE [LARGE SCALE GENOMIC DNA]</scope>
    <source>
        <strain evidence="3 4">HG15A2</strain>
    </source>
</reference>
<evidence type="ECO:0000313" key="3">
    <source>
        <dbReference type="EMBL" id="QDS97375.1"/>
    </source>
</evidence>
<keyword evidence="4" id="KW-1185">Reference proteome</keyword>
<name>A0A517MR71_9BACT</name>
<dbReference type="AlphaFoldDB" id="A0A517MR71"/>
<gene>
    <name evidence="3" type="ORF">HG15A2_06360</name>
</gene>
<sequence length="203" mass="22420">MDHPATVVLPIHNGERRINALVLEMLDIGETLSCNLHVVIVDDGSTDETFEAACELAVAYPQVRVLHQPVQRGLGAALDRVRRIVNSDRVIVHDGVSPLVVSELVNMLREDRAAKEQNIDPQQEPASQQAPNLQAPTQQARGSRRFAEVTALHQAMERAHQPLTAFRWLQLSDYLSPRRLTTAQVPHLDAASDGANKADLVLK</sequence>
<feature type="compositionally biased region" description="Polar residues" evidence="1">
    <location>
        <begin position="119"/>
        <end position="141"/>
    </location>
</feature>
<dbReference type="SUPFAM" id="SSF53448">
    <property type="entry name" value="Nucleotide-diphospho-sugar transferases"/>
    <property type="match status" value="1"/>
</dbReference>
<dbReference type="RefSeq" id="WP_218932291.1">
    <property type="nucleotide sequence ID" value="NZ_CP036263.1"/>
</dbReference>